<proteinExistence type="predicted"/>
<keyword evidence="2" id="KW-1185">Reference proteome</keyword>
<evidence type="ECO:0000313" key="1">
    <source>
        <dbReference type="EMBL" id="KAH7978344.1"/>
    </source>
</evidence>
<gene>
    <name evidence="1" type="ORF">HPB49_005214</name>
</gene>
<name>A0ACB8DW59_DERSI</name>
<protein>
    <submittedName>
        <fullName evidence="1">Uncharacterized protein</fullName>
    </submittedName>
</protein>
<dbReference type="EMBL" id="CM023470">
    <property type="protein sequence ID" value="KAH7978344.1"/>
    <property type="molecule type" value="Genomic_DNA"/>
</dbReference>
<dbReference type="Proteomes" id="UP000821865">
    <property type="component" value="Chromosome 1"/>
</dbReference>
<evidence type="ECO:0000313" key="2">
    <source>
        <dbReference type="Proteomes" id="UP000821865"/>
    </source>
</evidence>
<reference evidence="1" key="1">
    <citation type="submission" date="2020-05" db="EMBL/GenBank/DDBJ databases">
        <title>Large-scale comparative analyses of tick genomes elucidate their genetic diversity and vector capacities.</title>
        <authorList>
            <person name="Jia N."/>
            <person name="Wang J."/>
            <person name="Shi W."/>
            <person name="Du L."/>
            <person name="Sun Y."/>
            <person name="Zhan W."/>
            <person name="Jiang J."/>
            <person name="Wang Q."/>
            <person name="Zhang B."/>
            <person name="Ji P."/>
            <person name="Sakyi L.B."/>
            <person name="Cui X."/>
            <person name="Yuan T."/>
            <person name="Jiang B."/>
            <person name="Yang W."/>
            <person name="Lam T.T.-Y."/>
            <person name="Chang Q."/>
            <person name="Ding S."/>
            <person name="Wang X."/>
            <person name="Zhu J."/>
            <person name="Ruan X."/>
            <person name="Zhao L."/>
            <person name="Wei J."/>
            <person name="Que T."/>
            <person name="Du C."/>
            <person name="Cheng J."/>
            <person name="Dai P."/>
            <person name="Han X."/>
            <person name="Huang E."/>
            <person name="Gao Y."/>
            <person name="Liu J."/>
            <person name="Shao H."/>
            <person name="Ye R."/>
            <person name="Li L."/>
            <person name="Wei W."/>
            <person name="Wang X."/>
            <person name="Wang C."/>
            <person name="Yang T."/>
            <person name="Huo Q."/>
            <person name="Li W."/>
            <person name="Guo W."/>
            <person name="Chen H."/>
            <person name="Zhou L."/>
            <person name="Ni X."/>
            <person name="Tian J."/>
            <person name="Zhou Y."/>
            <person name="Sheng Y."/>
            <person name="Liu T."/>
            <person name="Pan Y."/>
            <person name="Xia L."/>
            <person name="Li J."/>
            <person name="Zhao F."/>
            <person name="Cao W."/>
        </authorList>
    </citation>
    <scope>NUCLEOTIDE SEQUENCE</scope>
    <source>
        <strain evidence="1">Dsil-2018</strain>
    </source>
</reference>
<accession>A0ACB8DW59</accession>
<sequence>MEATTVFAEARGADSSESPNGARMLATMIMLTAKTPCMLYSTSEEDLSDSFSCPFSAWDAEPATCRFCQQQFHGQGRARQTASSRQPTTALVAITRFRDQPCHGHAESKTLRFCYSDAAAYTHKAAHLRKILYPQMVPVTGLAHALHRICEELRKHFKDVNKPSAKSV</sequence>
<comment type="caution">
    <text evidence="1">The sequence shown here is derived from an EMBL/GenBank/DDBJ whole genome shotgun (WGS) entry which is preliminary data.</text>
</comment>
<organism evidence="1 2">
    <name type="scientific">Dermacentor silvarum</name>
    <name type="common">Tick</name>
    <dbReference type="NCBI Taxonomy" id="543639"/>
    <lineage>
        <taxon>Eukaryota</taxon>
        <taxon>Metazoa</taxon>
        <taxon>Ecdysozoa</taxon>
        <taxon>Arthropoda</taxon>
        <taxon>Chelicerata</taxon>
        <taxon>Arachnida</taxon>
        <taxon>Acari</taxon>
        <taxon>Parasitiformes</taxon>
        <taxon>Ixodida</taxon>
        <taxon>Ixodoidea</taxon>
        <taxon>Ixodidae</taxon>
        <taxon>Rhipicephalinae</taxon>
        <taxon>Dermacentor</taxon>
    </lineage>
</organism>